<dbReference type="Proteomes" id="UP000824087">
    <property type="component" value="Unassembled WGS sequence"/>
</dbReference>
<dbReference type="EMBL" id="DVML01000022">
    <property type="protein sequence ID" value="HIU22667.1"/>
    <property type="molecule type" value="Genomic_DNA"/>
</dbReference>
<evidence type="ECO:0000313" key="1">
    <source>
        <dbReference type="EMBL" id="HIU22667.1"/>
    </source>
</evidence>
<sequence>MALTKLTKNLNHIQGLSDRPNTADGLTASKLKEKFDQAGNDIKDFINESLIPELDDSFKNDTIAEDDPRLTDSRKCNNEFDNYLVALENLHIKRGTSLPSTAQEDDVFLLY</sequence>
<evidence type="ECO:0000313" key="2">
    <source>
        <dbReference type="Proteomes" id="UP000824087"/>
    </source>
</evidence>
<protein>
    <submittedName>
        <fullName evidence="1">Uncharacterized protein</fullName>
    </submittedName>
</protein>
<proteinExistence type="predicted"/>
<comment type="caution">
    <text evidence="1">The sequence shown here is derived from an EMBL/GenBank/DDBJ whole genome shotgun (WGS) entry which is preliminary data.</text>
</comment>
<reference evidence="1" key="1">
    <citation type="submission" date="2020-10" db="EMBL/GenBank/DDBJ databases">
        <authorList>
            <person name="Gilroy R."/>
        </authorList>
    </citation>
    <scope>NUCLEOTIDE SEQUENCE</scope>
    <source>
        <strain evidence="1">CHK197-8231</strain>
    </source>
</reference>
<dbReference type="AlphaFoldDB" id="A0A9D1HUR3"/>
<organism evidence="1 2">
    <name type="scientific">Candidatus Fimihabitans intestinipullorum</name>
    <dbReference type="NCBI Taxonomy" id="2840820"/>
    <lineage>
        <taxon>Bacteria</taxon>
        <taxon>Bacillati</taxon>
        <taxon>Mycoplasmatota</taxon>
        <taxon>Mycoplasmatota incertae sedis</taxon>
        <taxon>Candidatus Fimihabitans</taxon>
    </lineage>
</organism>
<name>A0A9D1HUR3_9BACT</name>
<reference evidence="1" key="2">
    <citation type="journal article" date="2021" name="PeerJ">
        <title>Extensive microbial diversity within the chicken gut microbiome revealed by metagenomics and culture.</title>
        <authorList>
            <person name="Gilroy R."/>
            <person name="Ravi A."/>
            <person name="Getino M."/>
            <person name="Pursley I."/>
            <person name="Horton D.L."/>
            <person name="Alikhan N.F."/>
            <person name="Baker D."/>
            <person name="Gharbi K."/>
            <person name="Hall N."/>
            <person name="Watson M."/>
            <person name="Adriaenssens E.M."/>
            <person name="Foster-Nyarko E."/>
            <person name="Jarju S."/>
            <person name="Secka A."/>
            <person name="Antonio M."/>
            <person name="Oren A."/>
            <person name="Chaudhuri R.R."/>
            <person name="La Ragione R."/>
            <person name="Hildebrand F."/>
            <person name="Pallen M.J."/>
        </authorList>
    </citation>
    <scope>NUCLEOTIDE SEQUENCE</scope>
    <source>
        <strain evidence="1">CHK197-8231</strain>
    </source>
</reference>
<accession>A0A9D1HUR3</accession>
<gene>
    <name evidence="1" type="ORF">IAD49_03700</name>
</gene>